<protein>
    <submittedName>
        <fullName evidence="1">Uncharacterized protein</fullName>
    </submittedName>
</protein>
<evidence type="ECO:0000313" key="2">
    <source>
        <dbReference type="Proteomes" id="UP001153269"/>
    </source>
</evidence>
<name>A0A9N7TPB6_PLEPL</name>
<accession>A0A9N7TPB6</accession>
<organism evidence="1 2">
    <name type="scientific">Pleuronectes platessa</name>
    <name type="common">European plaice</name>
    <dbReference type="NCBI Taxonomy" id="8262"/>
    <lineage>
        <taxon>Eukaryota</taxon>
        <taxon>Metazoa</taxon>
        <taxon>Chordata</taxon>
        <taxon>Craniata</taxon>
        <taxon>Vertebrata</taxon>
        <taxon>Euteleostomi</taxon>
        <taxon>Actinopterygii</taxon>
        <taxon>Neopterygii</taxon>
        <taxon>Teleostei</taxon>
        <taxon>Neoteleostei</taxon>
        <taxon>Acanthomorphata</taxon>
        <taxon>Carangaria</taxon>
        <taxon>Pleuronectiformes</taxon>
        <taxon>Pleuronectoidei</taxon>
        <taxon>Pleuronectidae</taxon>
        <taxon>Pleuronectes</taxon>
    </lineage>
</organism>
<reference evidence="1" key="1">
    <citation type="submission" date="2020-03" db="EMBL/GenBank/DDBJ databases">
        <authorList>
            <person name="Weist P."/>
        </authorList>
    </citation>
    <scope>NUCLEOTIDE SEQUENCE</scope>
</reference>
<comment type="caution">
    <text evidence="1">The sequence shown here is derived from an EMBL/GenBank/DDBJ whole genome shotgun (WGS) entry which is preliminary data.</text>
</comment>
<dbReference type="Proteomes" id="UP001153269">
    <property type="component" value="Unassembled WGS sequence"/>
</dbReference>
<keyword evidence="2" id="KW-1185">Reference proteome</keyword>
<dbReference type="AlphaFoldDB" id="A0A9N7TPB6"/>
<evidence type="ECO:0000313" key="1">
    <source>
        <dbReference type="EMBL" id="CAB1416605.1"/>
    </source>
</evidence>
<sequence>MSLKEKLSELGKTKVLTAVQLRNASLPEVKGTEESQRPCSHLRAMISSESGLNPELTQMCPKCIQRSEPSDHILRWSGTDMPSFLSLCEHKHVLGVFVFTQVLKDRPLS</sequence>
<gene>
    <name evidence="1" type="ORF">PLEPLA_LOCUS4396</name>
</gene>
<dbReference type="EMBL" id="CADEAL010000219">
    <property type="protein sequence ID" value="CAB1416605.1"/>
    <property type="molecule type" value="Genomic_DNA"/>
</dbReference>
<proteinExistence type="predicted"/>